<sequence length="467" mass="53256">MAAQQNLHLAPFHPISKVQAHICVREKDRMVKCRIATYPFLCVICDKCVEGSVIMLSNLSLIYDKSIEFAIEYGPMMALFLKKQCQMSKLRNGVDGKTEILIVDSNCKTMSNHETCVHYFTGEAKCGGEINELPGIKATVLCFEGDVAKITHDRLKCLSHPYVLRSLGYGGGLGNYSRFSFLALPFFDATLAEYLPNKLGFSVQMDRFTVEFIDLVGQIVRAMITLHDGGFCCGHLKGESIAIVNQHNSLCAKIWNFQKCTSDGDEDLDWIRLGMLLQETRLRTTEAQDLYTSLLSGRLKGMDILDHSSLLTVRKKFDNVLLFDFYTKTHWTKEYTQAHDSTEAVSTVKGVQAPEWLDEEFNWRSHRPSWIFARCLTDPPNTYRGFSQFIRHLIQHEVDFLSPQLINEISWQDREKGEKEVDLEWHIRKAWHKAFLKLQNFVRTAKLSTTSGYISASGSKDDTIPVH</sequence>
<organism evidence="1">
    <name type="scientific">Oryza brachyantha</name>
    <name type="common">malo sina</name>
    <dbReference type="NCBI Taxonomy" id="4533"/>
    <lineage>
        <taxon>Eukaryota</taxon>
        <taxon>Viridiplantae</taxon>
        <taxon>Streptophyta</taxon>
        <taxon>Embryophyta</taxon>
        <taxon>Tracheophyta</taxon>
        <taxon>Spermatophyta</taxon>
        <taxon>Magnoliopsida</taxon>
        <taxon>Liliopsida</taxon>
        <taxon>Poales</taxon>
        <taxon>Poaceae</taxon>
        <taxon>BOP clade</taxon>
        <taxon>Oryzoideae</taxon>
        <taxon>Oryzeae</taxon>
        <taxon>Oryzinae</taxon>
        <taxon>Oryza</taxon>
    </lineage>
</organism>
<reference evidence="1" key="1">
    <citation type="journal article" date="2013" name="Nat. Commun.">
        <title>Whole-genome sequencing of Oryza brachyantha reveals mechanisms underlying Oryza genome evolution.</title>
        <authorList>
            <person name="Chen J."/>
            <person name="Huang Q."/>
            <person name="Gao D."/>
            <person name="Wang J."/>
            <person name="Lang Y."/>
            <person name="Liu T."/>
            <person name="Li B."/>
            <person name="Bai Z."/>
            <person name="Luis Goicoechea J."/>
            <person name="Liang C."/>
            <person name="Chen C."/>
            <person name="Zhang W."/>
            <person name="Sun S."/>
            <person name="Liao Y."/>
            <person name="Zhang X."/>
            <person name="Yang L."/>
            <person name="Song C."/>
            <person name="Wang M."/>
            <person name="Shi J."/>
            <person name="Liu G."/>
            <person name="Liu J."/>
            <person name="Zhou H."/>
            <person name="Zhou W."/>
            <person name="Yu Q."/>
            <person name="An N."/>
            <person name="Chen Y."/>
            <person name="Cai Q."/>
            <person name="Wang B."/>
            <person name="Liu B."/>
            <person name="Min J."/>
            <person name="Huang Y."/>
            <person name="Wu H."/>
            <person name="Li Z."/>
            <person name="Zhang Y."/>
            <person name="Yin Y."/>
            <person name="Song W."/>
            <person name="Jiang J."/>
            <person name="Jackson S.A."/>
            <person name="Wing R.A."/>
            <person name="Wang J."/>
            <person name="Chen M."/>
        </authorList>
    </citation>
    <scope>NUCLEOTIDE SEQUENCE [LARGE SCALE GENOMIC DNA]</scope>
    <source>
        <strain evidence="1">cv. IRGC 101232</strain>
    </source>
</reference>
<dbReference type="InterPro" id="IPR011009">
    <property type="entry name" value="Kinase-like_dom_sf"/>
</dbReference>
<dbReference type="Gramene" id="OB11G21640.1">
    <property type="protein sequence ID" value="OB11G21640.1"/>
    <property type="gene ID" value="OB11G21640"/>
</dbReference>
<dbReference type="HOGENOM" id="CLU_040858_0_0_1"/>
<name>J3N8M8_ORYBR</name>
<keyword evidence="2" id="KW-1185">Reference proteome</keyword>
<protein>
    <recommendedName>
        <fullName evidence="3">Protein kinase domain-containing protein</fullName>
    </recommendedName>
</protein>
<dbReference type="OMA" id="PNTYRGF"/>
<accession>J3N8M8</accession>
<dbReference type="Proteomes" id="UP000006038">
    <property type="component" value="Chromosome 11"/>
</dbReference>
<evidence type="ECO:0000313" key="1">
    <source>
        <dbReference type="EnsemblPlants" id="OB11G21640.1"/>
    </source>
</evidence>
<reference evidence="1" key="2">
    <citation type="submission" date="2013-04" db="UniProtKB">
        <authorList>
            <consortium name="EnsemblPlants"/>
        </authorList>
    </citation>
    <scope>IDENTIFICATION</scope>
</reference>
<dbReference type="EnsemblPlants" id="OB11G21640.1">
    <property type="protein sequence ID" value="OB11G21640.1"/>
    <property type="gene ID" value="OB11G21640"/>
</dbReference>
<proteinExistence type="predicted"/>
<dbReference type="SUPFAM" id="SSF56112">
    <property type="entry name" value="Protein kinase-like (PK-like)"/>
    <property type="match status" value="1"/>
</dbReference>
<dbReference type="AlphaFoldDB" id="J3N8M8"/>
<evidence type="ECO:0000313" key="2">
    <source>
        <dbReference type="Proteomes" id="UP000006038"/>
    </source>
</evidence>
<dbReference type="eggNOG" id="ENOG502R5C1">
    <property type="taxonomic scope" value="Eukaryota"/>
</dbReference>
<evidence type="ECO:0008006" key="3">
    <source>
        <dbReference type="Google" id="ProtNLM"/>
    </source>
</evidence>
<dbReference type="STRING" id="4533.J3N8M8"/>